<gene>
    <name evidence="2" type="ORF">C8N24_2399</name>
</gene>
<dbReference type="GO" id="GO:0008237">
    <property type="term" value="F:metallopeptidase activity"/>
    <property type="evidence" value="ECO:0007669"/>
    <property type="project" value="UniProtKB-KW"/>
</dbReference>
<evidence type="ECO:0000313" key="2">
    <source>
        <dbReference type="EMBL" id="RKQ92548.1"/>
    </source>
</evidence>
<dbReference type="GO" id="GO:0006508">
    <property type="term" value="P:proteolysis"/>
    <property type="evidence" value="ECO:0007669"/>
    <property type="project" value="UniProtKB-KW"/>
</dbReference>
<proteinExistence type="predicted"/>
<accession>A0A660LBY5</accession>
<dbReference type="EMBL" id="RBIL01000001">
    <property type="protein sequence ID" value="RKQ92548.1"/>
    <property type="molecule type" value="Genomic_DNA"/>
</dbReference>
<comment type="caution">
    <text evidence="2">The sequence shown here is derived from an EMBL/GenBank/DDBJ whole genome shotgun (WGS) entry which is preliminary data.</text>
</comment>
<dbReference type="RefSeq" id="WP_147447754.1">
    <property type="nucleotide sequence ID" value="NZ_RBIL01000001.1"/>
</dbReference>
<keyword evidence="1" id="KW-0732">Signal</keyword>
<feature type="chain" id="PRO_5024839494" evidence="1">
    <location>
        <begin position="23"/>
        <end position="880"/>
    </location>
</feature>
<keyword evidence="3" id="KW-1185">Reference proteome</keyword>
<evidence type="ECO:0000256" key="1">
    <source>
        <dbReference type="SAM" id="SignalP"/>
    </source>
</evidence>
<dbReference type="OrthoDB" id="5165286at2"/>
<protein>
    <submittedName>
        <fullName evidence="2">M6 family metalloprotease-like protein</fullName>
    </submittedName>
</protein>
<keyword evidence="2" id="KW-0645">Protease</keyword>
<evidence type="ECO:0000313" key="3">
    <source>
        <dbReference type="Proteomes" id="UP000278962"/>
    </source>
</evidence>
<sequence>MRGTLAAVVAAFALVAPAAAHAAVPPPIDPQQVQDQQDMTFQDYKPVPGVDWATNGAVPSVRKVTIALVAFDFEDQPFVITQKKQSDPFGNPQIDPVKREDVPKFYADFYNTPSPLNQGHTINGYWMEQSGGRVGVTDVKTYGPYRMPKRLYQYGLSDIGQSGKPTGNGCPAATTVVGAHTATQTIAVEDSAFFYVGDVIQFGAVTPTGNKTVTAIPDATHITVSVPITVAAGTAVQDCNFSSNQFNQDATALWNADTGCAATNCGQTVHLYMYAGYDETSVWQEFGEIMFQNKEDVPHEVWGNPNPKKPNWVASRYVDWTSWFAGEQQWGESSIRQGESSGTITHEISHNIFSVGDNNNNPYVTPYRRVGSGTWDMMDRGSFNGPGGPHNRWQVPALYGGSMGAEHTLRSKVGMGFVPNSSVLRLNRNGLAQTGLAVADVIARAANAEPLPTGVRAGVQVFLDGPAPVDKTPACNINADPLCDGGTWTNYSLETVQRVGYGSFGADQGVLIAKNKAWAAGATRGTEGSSCGYNCFTWVQDAHPEDMNTVDYYKPNGTPVMRTVADYRQLNDALFHAGTNSGSSYEFTDAANDLKFYVVDKYKDARGLDHYILGIQNPKGAGPQTRGVQVATASGDALSTCTFKVTNTGAAATTDPALHPQDETASLDSDIYRLSASASGTGWKAELRNALATAKFGESVDVPVYITKGTGASNTVTLTATSVSDPSKTATATCAATQTDGTVGGTVPATLSLTLGAPADFGAFQPGVARDYFASTPAKVTSTAGEALLSVADASSVSTGYLVNGAHALKQPLQSRARNTANTGTAYNNVGSGLNLLTWSEPVANDEVSLDFKQTIGLNDPLRTGAYAKTLTFTLSTTNP</sequence>
<keyword evidence="2" id="KW-0378">Hydrolase</keyword>
<keyword evidence="2" id="KW-0482">Metalloprotease</keyword>
<dbReference type="AlphaFoldDB" id="A0A660LBY5"/>
<feature type="signal peptide" evidence="1">
    <location>
        <begin position="1"/>
        <end position="22"/>
    </location>
</feature>
<name>A0A660LBY5_9ACTN</name>
<dbReference type="Proteomes" id="UP000278962">
    <property type="component" value="Unassembled WGS sequence"/>
</dbReference>
<reference evidence="2 3" key="1">
    <citation type="submission" date="2018-10" db="EMBL/GenBank/DDBJ databases">
        <title>Genomic Encyclopedia of Archaeal and Bacterial Type Strains, Phase II (KMG-II): from individual species to whole genera.</title>
        <authorList>
            <person name="Goeker M."/>
        </authorList>
    </citation>
    <scope>NUCLEOTIDE SEQUENCE [LARGE SCALE GENOMIC DNA]</scope>
    <source>
        <strain evidence="2 3">DSM 14954</strain>
    </source>
</reference>
<organism evidence="2 3">
    <name type="scientific">Solirubrobacter pauli</name>
    <dbReference type="NCBI Taxonomy" id="166793"/>
    <lineage>
        <taxon>Bacteria</taxon>
        <taxon>Bacillati</taxon>
        <taxon>Actinomycetota</taxon>
        <taxon>Thermoleophilia</taxon>
        <taxon>Solirubrobacterales</taxon>
        <taxon>Solirubrobacteraceae</taxon>
        <taxon>Solirubrobacter</taxon>
    </lineage>
</organism>